<feature type="domain" description="Gcp-like" evidence="2">
    <location>
        <begin position="33"/>
        <end position="208"/>
    </location>
</feature>
<feature type="compositionally biased region" description="Gly residues" evidence="1">
    <location>
        <begin position="175"/>
        <end position="184"/>
    </location>
</feature>
<gene>
    <name evidence="3" type="ORF">EDD34_3492</name>
</gene>
<evidence type="ECO:0000313" key="3">
    <source>
        <dbReference type="EMBL" id="RPF22819.1"/>
    </source>
</evidence>
<name>A0A3N4YP35_9MICO</name>
<keyword evidence="4" id="KW-1185">Reference proteome</keyword>
<feature type="region of interest" description="Disordered" evidence="1">
    <location>
        <begin position="170"/>
        <end position="190"/>
    </location>
</feature>
<evidence type="ECO:0000256" key="1">
    <source>
        <dbReference type="SAM" id="MobiDB-lite"/>
    </source>
</evidence>
<sequence length="264" mass="26656">MPVLAIDTSAAVTVSLVSESGGRLAARSSGERRRHAESLAPLITQVLGDAGVDRTEVTAVVAGTGPAPFTGLRVGLVTARTLALALAIPVLGVPSIDALAVQAVSDLGLNPDDEVLVASDARRKEVYWARYRVVAHEGPHGVPVVDRLAGPDVGRPAAVAEAQLGGSAAASAGSAGAGAPGGTTRGEVPAGTRGARTVVVGEGAALYPDVLPLDDDAPLLPDATVLARLALARRDAGADLPTEPLYLRRPDVQEPAGRKLPARG</sequence>
<dbReference type="SUPFAM" id="SSF53067">
    <property type="entry name" value="Actin-like ATPase domain"/>
    <property type="match status" value="1"/>
</dbReference>
<evidence type="ECO:0000313" key="4">
    <source>
        <dbReference type="Proteomes" id="UP000280501"/>
    </source>
</evidence>
<accession>A0A3N4YP35</accession>
<dbReference type="PANTHER" id="PTHR11735">
    <property type="entry name" value="TRNA N6-ADENOSINE THREONYLCARBAMOYLTRANSFERASE"/>
    <property type="match status" value="1"/>
</dbReference>
<dbReference type="InterPro" id="IPR022496">
    <property type="entry name" value="T6A_TsaB"/>
</dbReference>
<dbReference type="EMBL" id="RKQZ01000001">
    <property type="protein sequence ID" value="RPF22819.1"/>
    <property type="molecule type" value="Genomic_DNA"/>
</dbReference>
<dbReference type="Proteomes" id="UP000280501">
    <property type="component" value="Unassembled WGS sequence"/>
</dbReference>
<dbReference type="Pfam" id="PF00814">
    <property type="entry name" value="TsaD"/>
    <property type="match status" value="1"/>
</dbReference>
<proteinExistence type="predicted"/>
<dbReference type="RefSeq" id="WP_123815687.1">
    <property type="nucleotide sequence ID" value="NZ_RKQZ01000001.1"/>
</dbReference>
<dbReference type="InterPro" id="IPR000905">
    <property type="entry name" value="Gcp-like_dom"/>
</dbReference>
<dbReference type="PANTHER" id="PTHR11735:SF11">
    <property type="entry name" value="TRNA THREONYLCARBAMOYLADENOSINE BIOSYNTHESIS PROTEIN TSAB"/>
    <property type="match status" value="1"/>
</dbReference>
<protein>
    <submittedName>
        <fullName evidence="3">tRNA threonylcarbamoyladenosine biosynthesis protein TsaB</fullName>
    </submittedName>
</protein>
<dbReference type="AlphaFoldDB" id="A0A3N4YP35"/>
<dbReference type="GO" id="GO:0002949">
    <property type="term" value="P:tRNA threonylcarbamoyladenosine modification"/>
    <property type="evidence" value="ECO:0007669"/>
    <property type="project" value="InterPro"/>
</dbReference>
<evidence type="ECO:0000259" key="2">
    <source>
        <dbReference type="Pfam" id="PF00814"/>
    </source>
</evidence>
<reference evidence="3 4" key="1">
    <citation type="submission" date="2018-11" db="EMBL/GenBank/DDBJ databases">
        <title>Sequencing the genomes of 1000 actinobacteria strains.</title>
        <authorList>
            <person name="Klenk H.-P."/>
        </authorList>
    </citation>
    <scope>NUCLEOTIDE SEQUENCE [LARGE SCALE GENOMIC DNA]</scope>
    <source>
        <strain evidence="3 4">DSM 15700</strain>
    </source>
</reference>
<comment type="caution">
    <text evidence="3">The sequence shown here is derived from an EMBL/GenBank/DDBJ whole genome shotgun (WGS) entry which is preliminary data.</text>
</comment>
<dbReference type="NCBIfam" id="TIGR03725">
    <property type="entry name" value="T6A_YeaZ"/>
    <property type="match status" value="1"/>
</dbReference>
<dbReference type="InterPro" id="IPR043129">
    <property type="entry name" value="ATPase_NBD"/>
</dbReference>
<organism evidence="3 4">
    <name type="scientific">Myceligenerans xiligouense</name>
    <dbReference type="NCBI Taxonomy" id="253184"/>
    <lineage>
        <taxon>Bacteria</taxon>
        <taxon>Bacillati</taxon>
        <taxon>Actinomycetota</taxon>
        <taxon>Actinomycetes</taxon>
        <taxon>Micrococcales</taxon>
        <taxon>Promicromonosporaceae</taxon>
        <taxon>Myceligenerans</taxon>
    </lineage>
</organism>
<feature type="region of interest" description="Disordered" evidence="1">
    <location>
        <begin position="239"/>
        <end position="264"/>
    </location>
</feature>
<dbReference type="GO" id="GO:0005829">
    <property type="term" value="C:cytosol"/>
    <property type="evidence" value="ECO:0007669"/>
    <property type="project" value="TreeGrafter"/>
</dbReference>
<dbReference type="OrthoDB" id="9809995at2"/>
<dbReference type="CDD" id="cd24032">
    <property type="entry name" value="ASKHA_NBD_TsaB"/>
    <property type="match status" value="1"/>
</dbReference>
<dbReference type="Gene3D" id="3.30.420.40">
    <property type="match status" value="2"/>
</dbReference>